<proteinExistence type="predicted"/>
<comment type="caution">
    <text evidence="1">The sequence shown here is derived from an EMBL/GenBank/DDBJ whole genome shotgun (WGS) entry which is preliminary data.</text>
</comment>
<reference evidence="1 2" key="1">
    <citation type="journal article" date="2019" name="Int. J. Syst. Evol. Microbiol.">
        <title>The Global Catalogue of Microorganisms (GCM) 10K type strain sequencing project: providing services to taxonomists for standard genome sequencing and annotation.</title>
        <authorList>
            <consortium name="The Broad Institute Genomics Platform"/>
            <consortium name="The Broad Institute Genome Sequencing Center for Infectious Disease"/>
            <person name="Wu L."/>
            <person name="Ma J."/>
        </authorList>
    </citation>
    <scope>NUCLEOTIDE SEQUENCE [LARGE SCALE GENOMIC DNA]</scope>
    <source>
        <strain evidence="1 2">JCM 13581</strain>
    </source>
</reference>
<dbReference type="EMBL" id="BAAAMJ010000038">
    <property type="protein sequence ID" value="GAA1924306.1"/>
    <property type="molecule type" value="Genomic_DNA"/>
</dbReference>
<dbReference type="Pfam" id="PF19953">
    <property type="entry name" value="EACC1"/>
    <property type="match status" value="1"/>
</dbReference>
<sequence length="136" mass="14827">MAAQAGDIPRLRVAVEDGEARAAGELHRLGSWLDADPALSGVVTVERREGAPGSSMGLEDELLIGLVTTAVVDSVFRLLSAACNYLRNRGGRRRITISVEDTDLRITLDSRTPYRRGELEEMAERAARAIRRGLPE</sequence>
<gene>
    <name evidence="1" type="ORF">GCM10009716_35730</name>
</gene>
<keyword evidence="2" id="KW-1185">Reference proteome</keyword>
<protein>
    <submittedName>
        <fullName evidence="1">Uncharacterized protein</fullName>
    </submittedName>
</protein>
<evidence type="ECO:0000313" key="1">
    <source>
        <dbReference type="EMBL" id="GAA1924306.1"/>
    </source>
</evidence>
<dbReference type="RefSeq" id="WP_344263581.1">
    <property type="nucleotide sequence ID" value="NZ_BAAAMJ010000038.1"/>
</dbReference>
<name>A0ABN2PMB4_9ACTN</name>
<dbReference type="Proteomes" id="UP001501303">
    <property type="component" value="Unassembled WGS sequence"/>
</dbReference>
<dbReference type="InterPro" id="IPR045428">
    <property type="entry name" value="EACC1"/>
</dbReference>
<organism evidence="1 2">
    <name type="scientific">Streptomyces sodiiphilus</name>
    <dbReference type="NCBI Taxonomy" id="226217"/>
    <lineage>
        <taxon>Bacteria</taxon>
        <taxon>Bacillati</taxon>
        <taxon>Actinomycetota</taxon>
        <taxon>Actinomycetes</taxon>
        <taxon>Kitasatosporales</taxon>
        <taxon>Streptomycetaceae</taxon>
        <taxon>Streptomyces</taxon>
    </lineage>
</organism>
<accession>A0ABN2PMB4</accession>
<evidence type="ECO:0000313" key="2">
    <source>
        <dbReference type="Proteomes" id="UP001501303"/>
    </source>
</evidence>